<keyword evidence="4 8" id="KW-0067">ATP-binding</keyword>
<dbReference type="EMBL" id="JACZHT010000002">
    <property type="protein sequence ID" value="MBE1236814.1"/>
    <property type="molecule type" value="Genomic_DNA"/>
</dbReference>
<keyword evidence="7 8" id="KW-0804">Transcription</keyword>
<organism evidence="10 11">
    <name type="scientific">Phaeovibrio sulfidiphilus</name>
    <dbReference type="NCBI Taxonomy" id="1220600"/>
    <lineage>
        <taxon>Bacteria</taxon>
        <taxon>Pseudomonadati</taxon>
        <taxon>Pseudomonadota</taxon>
        <taxon>Alphaproteobacteria</taxon>
        <taxon>Rhodospirillales</taxon>
        <taxon>Rhodospirillaceae</taxon>
        <taxon>Phaeovibrio</taxon>
    </lineage>
</organism>
<dbReference type="NCBIfam" id="TIGR00244">
    <property type="entry name" value="transcriptional regulator NrdR"/>
    <property type="match status" value="1"/>
</dbReference>
<feature type="domain" description="ATP-cone" evidence="9">
    <location>
        <begin position="49"/>
        <end position="139"/>
    </location>
</feature>
<evidence type="ECO:0000313" key="11">
    <source>
        <dbReference type="Proteomes" id="UP000631034"/>
    </source>
</evidence>
<dbReference type="AlphaFoldDB" id="A0A8J7CD76"/>
<dbReference type="InterPro" id="IPR055173">
    <property type="entry name" value="NrdR-like_N"/>
</dbReference>
<reference evidence="10" key="1">
    <citation type="submission" date="2020-10" db="EMBL/GenBank/DDBJ databases">
        <title>Genome sequence of the unusual species of purple photosynthetic bacteria, Phaeovibrio sulfidiphilus DSM 23193, type strain.</title>
        <authorList>
            <person name="Kyndt J.A."/>
            <person name="Meyer T.E."/>
        </authorList>
    </citation>
    <scope>NUCLEOTIDE SEQUENCE</scope>
    <source>
        <strain evidence="10">DSM 23193</strain>
    </source>
</reference>
<keyword evidence="1 8" id="KW-0678">Repressor</keyword>
<evidence type="ECO:0000313" key="10">
    <source>
        <dbReference type="EMBL" id="MBE1236814.1"/>
    </source>
</evidence>
<dbReference type="GO" id="GO:0045892">
    <property type="term" value="P:negative regulation of DNA-templated transcription"/>
    <property type="evidence" value="ECO:0007669"/>
    <property type="project" value="UniProtKB-UniRule"/>
</dbReference>
<keyword evidence="6 8" id="KW-0238">DNA-binding</keyword>
<keyword evidence="5 8" id="KW-0805">Transcription regulation</keyword>
<proteinExistence type="inferred from homology"/>
<dbReference type="GO" id="GO:0003677">
    <property type="term" value="F:DNA binding"/>
    <property type="evidence" value="ECO:0007669"/>
    <property type="project" value="UniProtKB-KW"/>
</dbReference>
<dbReference type="RefSeq" id="WP_192533817.1">
    <property type="nucleotide sequence ID" value="NZ_JACZHT010000002.1"/>
</dbReference>
<dbReference type="PANTHER" id="PTHR30455:SF2">
    <property type="entry name" value="TRANSCRIPTIONAL REPRESSOR NRDR"/>
    <property type="match status" value="1"/>
</dbReference>
<keyword evidence="2 8" id="KW-0547">Nucleotide-binding</keyword>
<keyword evidence="8" id="KW-0479">Metal-binding</keyword>
<evidence type="ECO:0000256" key="5">
    <source>
        <dbReference type="ARBA" id="ARBA00023015"/>
    </source>
</evidence>
<sequence>MRCPFCANEDTQVKDSRPTEESTAIRRRRYCPKCNSRFTTFERVYLRDLYVIKRNGERAVFDRDKLAQALMLACRKRPIETGQVEMVVSKIQRELEALNEAEVPSRLIGQMAMEELALLDKVAYVRFASVYRDFNDPKDFQEFVGTLQAPDP</sequence>
<evidence type="ECO:0000259" key="9">
    <source>
        <dbReference type="PROSITE" id="PS51161"/>
    </source>
</evidence>
<comment type="caution">
    <text evidence="10">The sequence shown here is derived from an EMBL/GenBank/DDBJ whole genome shotgun (WGS) entry which is preliminary data.</text>
</comment>
<comment type="function">
    <text evidence="8">Negatively regulates transcription of bacterial ribonucleotide reductase nrd genes and operons by binding to NrdR-boxes.</text>
</comment>
<protein>
    <recommendedName>
        <fullName evidence="8">Transcriptional repressor NrdR</fullName>
    </recommendedName>
</protein>
<name>A0A8J7CD76_9PROT</name>
<dbReference type="GO" id="GO:0005524">
    <property type="term" value="F:ATP binding"/>
    <property type="evidence" value="ECO:0007669"/>
    <property type="project" value="UniProtKB-UniRule"/>
</dbReference>
<keyword evidence="11" id="KW-1185">Reference proteome</keyword>
<gene>
    <name evidence="8 10" type="primary">nrdR</name>
    <name evidence="10" type="ORF">IHV25_03995</name>
</gene>
<dbReference type="InterPro" id="IPR005144">
    <property type="entry name" value="ATP-cone_dom"/>
</dbReference>
<keyword evidence="3 8" id="KW-0863">Zinc-finger</keyword>
<dbReference type="HAMAP" id="MF_00440">
    <property type="entry name" value="NrdR"/>
    <property type="match status" value="1"/>
</dbReference>
<evidence type="ECO:0000256" key="1">
    <source>
        <dbReference type="ARBA" id="ARBA00022491"/>
    </source>
</evidence>
<dbReference type="PANTHER" id="PTHR30455">
    <property type="entry name" value="TRANSCRIPTIONAL REPRESSOR NRDR"/>
    <property type="match status" value="1"/>
</dbReference>
<dbReference type="PROSITE" id="PS51161">
    <property type="entry name" value="ATP_CONE"/>
    <property type="match status" value="1"/>
</dbReference>
<accession>A0A8J7CD76</accession>
<dbReference type="GO" id="GO:0008270">
    <property type="term" value="F:zinc ion binding"/>
    <property type="evidence" value="ECO:0007669"/>
    <property type="project" value="UniProtKB-UniRule"/>
</dbReference>
<evidence type="ECO:0000256" key="6">
    <source>
        <dbReference type="ARBA" id="ARBA00023125"/>
    </source>
</evidence>
<evidence type="ECO:0000256" key="4">
    <source>
        <dbReference type="ARBA" id="ARBA00022840"/>
    </source>
</evidence>
<dbReference type="Pfam" id="PF22811">
    <property type="entry name" value="Zn_ribbon_NrdR"/>
    <property type="match status" value="1"/>
</dbReference>
<feature type="zinc finger region" evidence="8">
    <location>
        <begin position="3"/>
        <end position="34"/>
    </location>
</feature>
<dbReference type="Proteomes" id="UP000631034">
    <property type="component" value="Unassembled WGS sequence"/>
</dbReference>
<comment type="similarity">
    <text evidence="8">Belongs to the NrdR family.</text>
</comment>
<comment type="cofactor">
    <cofactor evidence="8">
        <name>Zn(2+)</name>
        <dbReference type="ChEBI" id="CHEBI:29105"/>
    </cofactor>
    <text evidence="8">Binds 1 zinc ion.</text>
</comment>
<evidence type="ECO:0000256" key="3">
    <source>
        <dbReference type="ARBA" id="ARBA00022771"/>
    </source>
</evidence>
<evidence type="ECO:0000256" key="8">
    <source>
        <dbReference type="HAMAP-Rule" id="MF_00440"/>
    </source>
</evidence>
<keyword evidence="8" id="KW-0862">Zinc</keyword>
<evidence type="ECO:0000256" key="7">
    <source>
        <dbReference type="ARBA" id="ARBA00023163"/>
    </source>
</evidence>
<dbReference type="InterPro" id="IPR003796">
    <property type="entry name" value="RNR_NrdR-like"/>
</dbReference>
<evidence type="ECO:0000256" key="2">
    <source>
        <dbReference type="ARBA" id="ARBA00022741"/>
    </source>
</evidence>
<dbReference type="Pfam" id="PF03477">
    <property type="entry name" value="ATP-cone"/>
    <property type="match status" value="1"/>
</dbReference>